<dbReference type="OrthoDB" id="59470at2759"/>
<evidence type="ECO:0008006" key="3">
    <source>
        <dbReference type="Google" id="ProtNLM"/>
    </source>
</evidence>
<dbReference type="Proteomes" id="UP001140094">
    <property type="component" value="Unassembled WGS sequence"/>
</dbReference>
<evidence type="ECO:0000313" key="2">
    <source>
        <dbReference type="Proteomes" id="UP001140094"/>
    </source>
</evidence>
<comment type="caution">
    <text evidence="1">The sequence shown here is derived from an EMBL/GenBank/DDBJ whole genome shotgun (WGS) entry which is preliminary data.</text>
</comment>
<dbReference type="InterPro" id="IPR043131">
    <property type="entry name" value="BCAT-like_N"/>
</dbReference>
<dbReference type="Gene3D" id="3.30.470.10">
    <property type="match status" value="1"/>
</dbReference>
<gene>
    <name evidence="1" type="ORF">H4R20_003472</name>
</gene>
<keyword evidence="2" id="KW-1185">Reference proteome</keyword>
<evidence type="ECO:0000313" key="1">
    <source>
        <dbReference type="EMBL" id="KAJ2801946.1"/>
    </source>
</evidence>
<dbReference type="InterPro" id="IPR001544">
    <property type="entry name" value="Aminotrans_IV"/>
</dbReference>
<protein>
    <recommendedName>
        <fullName evidence="3">D-aminoacid aminotransferase-like PLP-dependent enzyme</fullName>
    </recommendedName>
</protein>
<name>A0A9W8I0I0_9FUNG</name>
<reference evidence="1" key="1">
    <citation type="submission" date="2022-07" db="EMBL/GenBank/DDBJ databases">
        <title>Phylogenomic reconstructions and comparative analyses of Kickxellomycotina fungi.</title>
        <authorList>
            <person name="Reynolds N.K."/>
            <person name="Stajich J.E."/>
            <person name="Barry K."/>
            <person name="Grigoriev I.V."/>
            <person name="Crous P."/>
            <person name="Smith M.E."/>
        </authorList>
    </citation>
    <scope>NUCLEOTIDE SEQUENCE</scope>
    <source>
        <strain evidence="1">NRRL 1565</strain>
    </source>
</reference>
<dbReference type="InterPro" id="IPR036038">
    <property type="entry name" value="Aminotransferase-like"/>
</dbReference>
<dbReference type="EMBL" id="JANBUO010000732">
    <property type="protein sequence ID" value="KAJ2801946.1"/>
    <property type="molecule type" value="Genomic_DNA"/>
</dbReference>
<dbReference type="AlphaFoldDB" id="A0A9W8I0I0"/>
<sequence>MQATTVVVDYDYASGKTNTHDSLQSAKEFMLCGGSGIYTAMRTVSNRRRVFLFEDHMQRIVDSYKMVLADGLQSDNTVKHWSKLLRPLIRHGLSMYGGNGENKITVLVGKSGVQIQLAKLQEPASASCWVRFVGGKREHPEAKDLQWVHEREVLERLIVPPIDEVVLVDSAEDVRGSRFYEGTSSNFFAVRRTREQGQQQRPTFMDYELVSAPLDSVLLGTVMKLVLQICETDGIPVRHQPLVELGVWEGAFVSSTSRLVLPVEGIAFGDNGQMSQKLDAESPLVMHLRERVLHMVMERSTEL</sequence>
<dbReference type="PANTHER" id="PTHR47703:SF2">
    <property type="entry name" value="D-AMINOACID AMINOTRANSFERASE-LIKE PLP-DEPENDENT ENZYMES SUPERFAMILY PROTEIN"/>
    <property type="match status" value="1"/>
</dbReference>
<organism evidence="1 2">
    <name type="scientific">Coemansia guatemalensis</name>
    <dbReference type="NCBI Taxonomy" id="2761395"/>
    <lineage>
        <taxon>Eukaryota</taxon>
        <taxon>Fungi</taxon>
        <taxon>Fungi incertae sedis</taxon>
        <taxon>Zoopagomycota</taxon>
        <taxon>Kickxellomycotina</taxon>
        <taxon>Kickxellomycetes</taxon>
        <taxon>Kickxellales</taxon>
        <taxon>Kickxellaceae</taxon>
        <taxon>Coemansia</taxon>
    </lineage>
</organism>
<dbReference type="InterPro" id="IPR043132">
    <property type="entry name" value="BCAT-like_C"/>
</dbReference>
<dbReference type="GO" id="GO:0003824">
    <property type="term" value="F:catalytic activity"/>
    <property type="evidence" value="ECO:0007669"/>
    <property type="project" value="InterPro"/>
</dbReference>
<accession>A0A9W8I0I0</accession>
<dbReference type="Gene3D" id="3.20.10.10">
    <property type="entry name" value="D-amino Acid Aminotransferase, subunit A, domain 2"/>
    <property type="match status" value="1"/>
</dbReference>
<dbReference type="Pfam" id="PF01063">
    <property type="entry name" value="Aminotran_4"/>
    <property type="match status" value="1"/>
</dbReference>
<dbReference type="PANTHER" id="PTHR47703">
    <property type="entry name" value="D-AMINOACID AMINOTRANSFERASE-LIKE PLP-DEPENDENT ENZYMES SUPERFAMILY PROTEIN"/>
    <property type="match status" value="1"/>
</dbReference>
<dbReference type="SUPFAM" id="SSF56752">
    <property type="entry name" value="D-aminoacid aminotransferase-like PLP-dependent enzymes"/>
    <property type="match status" value="1"/>
</dbReference>
<proteinExistence type="predicted"/>